<reference evidence="2 3" key="1">
    <citation type="journal article" date="2014" name="Am. J. Bot.">
        <title>Genome assembly and annotation for red clover (Trifolium pratense; Fabaceae).</title>
        <authorList>
            <person name="Istvanek J."/>
            <person name="Jaros M."/>
            <person name="Krenek A."/>
            <person name="Repkova J."/>
        </authorList>
    </citation>
    <scope>NUCLEOTIDE SEQUENCE [LARGE SCALE GENOMIC DNA]</scope>
    <source>
        <strain evidence="3">cv. Tatra</strain>
        <tissue evidence="2">Young leaves</tissue>
    </source>
</reference>
<gene>
    <name evidence="2" type="ORF">L195_g064697</name>
</gene>
<name>A0A2K3KUP9_TRIPR</name>
<evidence type="ECO:0000313" key="2">
    <source>
        <dbReference type="EMBL" id="PNX70021.1"/>
    </source>
</evidence>
<evidence type="ECO:0000313" key="3">
    <source>
        <dbReference type="Proteomes" id="UP000236291"/>
    </source>
</evidence>
<dbReference type="AlphaFoldDB" id="A0A2K3KUP9"/>
<accession>A0A2K3KUP9</accession>
<dbReference type="Proteomes" id="UP000236291">
    <property type="component" value="Unassembled WGS sequence"/>
</dbReference>
<reference evidence="2 3" key="2">
    <citation type="journal article" date="2017" name="Front. Plant Sci.">
        <title>Gene Classification and Mining of Molecular Markers Useful in Red Clover (Trifolium pratense) Breeding.</title>
        <authorList>
            <person name="Istvanek J."/>
            <person name="Dluhosova J."/>
            <person name="Dluhos P."/>
            <person name="Patkova L."/>
            <person name="Nedelnik J."/>
            <person name="Repkova J."/>
        </authorList>
    </citation>
    <scope>NUCLEOTIDE SEQUENCE [LARGE SCALE GENOMIC DNA]</scope>
    <source>
        <strain evidence="3">cv. Tatra</strain>
        <tissue evidence="2">Young leaves</tissue>
    </source>
</reference>
<organism evidence="2 3">
    <name type="scientific">Trifolium pratense</name>
    <name type="common">Red clover</name>
    <dbReference type="NCBI Taxonomy" id="57577"/>
    <lineage>
        <taxon>Eukaryota</taxon>
        <taxon>Viridiplantae</taxon>
        <taxon>Streptophyta</taxon>
        <taxon>Embryophyta</taxon>
        <taxon>Tracheophyta</taxon>
        <taxon>Spermatophyta</taxon>
        <taxon>Magnoliopsida</taxon>
        <taxon>eudicotyledons</taxon>
        <taxon>Gunneridae</taxon>
        <taxon>Pentapetalae</taxon>
        <taxon>rosids</taxon>
        <taxon>fabids</taxon>
        <taxon>Fabales</taxon>
        <taxon>Fabaceae</taxon>
        <taxon>Papilionoideae</taxon>
        <taxon>50 kb inversion clade</taxon>
        <taxon>NPAAA clade</taxon>
        <taxon>Hologalegina</taxon>
        <taxon>IRL clade</taxon>
        <taxon>Trifolieae</taxon>
        <taxon>Trifolium</taxon>
    </lineage>
</organism>
<comment type="caution">
    <text evidence="2">The sequence shown here is derived from an EMBL/GenBank/DDBJ whole genome shotgun (WGS) entry which is preliminary data.</text>
</comment>
<protein>
    <submittedName>
        <fullName evidence="2">Uncharacterized protein</fullName>
    </submittedName>
</protein>
<evidence type="ECO:0000256" key="1">
    <source>
        <dbReference type="SAM" id="MobiDB-lite"/>
    </source>
</evidence>
<feature type="region of interest" description="Disordered" evidence="1">
    <location>
        <begin position="1"/>
        <end position="21"/>
    </location>
</feature>
<proteinExistence type="predicted"/>
<dbReference type="EMBL" id="ASHM01262998">
    <property type="protein sequence ID" value="PNX70021.1"/>
    <property type="molecule type" value="Genomic_DNA"/>
</dbReference>
<feature type="non-terminal residue" evidence="2">
    <location>
        <position position="52"/>
    </location>
</feature>
<sequence length="52" mass="5832">MGRNRINPVQTSSSHMGDKDKTHMGGMGIDFAYWLKSVVTSKDFVVVKMDVE</sequence>